<feature type="domain" description="Choloylglycine hydrolase/NAAA C-terminal" evidence="14">
    <location>
        <begin position="119"/>
        <end position="288"/>
    </location>
</feature>
<organism evidence="16 17">
    <name type="scientific">Holothuria leucospilota</name>
    <name type="common">Black long sea cucumber</name>
    <name type="synonym">Mertensiothuria leucospilota</name>
    <dbReference type="NCBI Taxonomy" id="206669"/>
    <lineage>
        <taxon>Eukaryota</taxon>
        <taxon>Metazoa</taxon>
        <taxon>Echinodermata</taxon>
        <taxon>Eleutherozoa</taxon>
        <taxon>Echinozoa</taxon>
        <taxon>Holothuroidea</taxon>
        <taxon>Aspidochirotacea</taxon>
        <taxon>Aspidochirotida</taxon>
        <taxon>Holothuriidae</taxon>
        <taxon>Holothuria</taxon>
    </lineage>
</organism>
<evidence type="ECO:0000256" key="7">
    <source>
        <dbReference type="ARBA" id="ARBA00023180"/>
    </source>
</evidence>
<dbReference type="EC" id="3.5.1.60" evidence="9"/>
<evidence type="ECO:0000256" key="11">
    <source>
        <dbReference type="PIRNR" id="PIRNR017632"/>
    </source>
</evidence>
<evidence type="ECO:0000256" key="8">
    <source>
        <dbReference type="ARBA" id="ARBA00038527"/>
    </source>
</evidence>
<dbReference type="Proteomes" id="UP001152320">
    <property type="component" value="Chromosome 16"/>
</dbReference>
<evidence type="ECO:0000259" key="14">
    <source>
        <dbReference type="Pfam" id="PF02275"/>
    </source>
</evidence>
<dbReference type="OrthoDB" id="5273684at2759"/>
<dbReference type="InterPro" id="IPR016699">
    <property type="entry name" value="Acid_ceramidase-like"/>
</dbReference>
<comment type="subunit">
    <text evidence="8">Heterodimer of an alpha and a beta subunit, produced by autocatalytic cleavage.</text>
</comment>
<keyword evidence="3 13" id="KW-0732">Signal</keyword>
<dbReference type="GO" id="GO:0005764">
    <property type="term" value="C:lysosome"/>
    <property type="evidence" value="ECO:0007669"/>
    <property type="project" value="UniProtKB-UniRule"/>
</dbReference>
<evidence type="ECO:0000256" key="10">
    <source>
        <dbReference type="ARBA" id="ARBA00040404"/>
    </source>
</evidence>
<dbReference type="InterPro" id="IPR029130">
    <property type="entry name" value="Acid_ceramidase_N"/>
</dbReference>
<comment type="caution">
    <text evidence="16">The sequence shown here is derived from an EMBL/GenBank/DDBJ whole genome shotgun (WGS) entry which is preliminary data.</text>
</comment>
<protein>
    <recommendedName>
        <fullName evidence="10">N-acylethanolamine-hydrolyzing acid amidase</fullName>
        <ecNumber evidence="9">3.5.1.60</ecNumber>
    </recommendedName>
</protein>
<dbReference type="Pfam" id="PF02275">
    <property type="entry name" value="CBAH"/>
    <property type="match status" value="1"/>
</dbReference>
<evidence type="ECO:0000256" key="2">
    <source>
        <dbReference type="ARBA" id="ARBA00005730"/>
    </source>
</evidence>
<accession>A0A9Q1GZU4</accession>
<evidence type="ECO:0000256" key="12">
    <source>
        <dbReference type="PIRSR" id="PIRSR017632-1"/>
    </source>
</evidence>
<dbReference type="Gene3D" id="3.60.60.10">
    <property type="entry name" value="Penicillin V Acylase, Chain A"/>
    <property type="match status" value="1"/>
</dbReference>
<comment type="similarity">
    <text evidence="2 11">Belongs to the acid ceramidase family.</text>
</comment>
<dbReference type="EMBL" id="JAIZAY010000016">
    <property type="protein sequence ID" value="KAJ8027286.1"/>
    <property type="molecule type" value="Genomic_DNA"/>
</dbReference>
<dbReference type="InterPro" id="IPR029132">
    <property type="entry name" value="CBAH/NAAA_C"/>
</dbReference>
<evidence type="ECO:0000256" key="5">
    <source>
        <dbReference type="ARBA" id="ARBA00023098"/>
    </source>
</evidence>
<dbReference type="Pfam" id="PF15508">
    <property type="entry name" value="NAAA-beta"/>
    <property type="match status" value="1"/>
</dbReference>
<feature type="signal peptide" evidence="13">
    <location>
        <begin position="1"/>
        <end position="22"/>
    </location>
</feature>
<keyword evidence="4 11" id="KW-0378">Hydrolase</keyword>
<evidence type="ECO:0000256" key="3">
    <source>
        <dbReference type="ARBA" id="ARBA00022729"/>
    </source>
</evidence>
<dbReference type="GO" id="GO:0006631">
    <property type="term" value="P:fatty acid metabolic process"/>
    <property type="evidence" value="ECO:0007669"/>
    <property type="project" value="InterPro"/>
</dbReference>
<evidence type="ECO:0000259" key="15">
    <source>
        <dbReference type="Pfam" id="PF15508"/>
    </source>
</evidence>
<dbReference type="PANTHER" id="PTHR28583">
    <property type="entry name" value="ACID AMIDASE"/>
    <property type="match status" value="1"/>
</dbReference>
<evidence type="ECO:0000256" key="13">
    <source>
        <dbReference type="SAM" id="SignalP"/>
    </source>
</evidence>
<proteinExistence type="inferred from homology"/>
<evidence type="ECO:0000256" key="4">
    <source>
        <dbReference type="ARBA" id="ARBA00022801"/>
    </source>
</evidence>
<dbReference type="AlphaFoldDB" id="A0A9Q1GZU4"/>
<gene>
    <name evidence="16" type="ORF">HOLleu_32395</name>
</gene>
<keyword evidence="7" id="KW-0325">Glycoprotein</keyword>
<keyword evidence="17" id="KW-1185">Reference proteome</keyword>
<sequence>MHLSLTSLVVVLCMVAVAPVSGIHKARTFRVDLETPPEQRWKRVLQEYDIEVFRKLAKEVIDTFIPKILVPSLNALISPLDEFIPEPYAAEIKGIAKTSGLGVGEVVGLNIVYDVTAFCTSIVAEDTQGNIFHARNLDYKVTGELKNITSVVTYYRGGLPEYTTTSFLGQVGAFTGMRPHEFTISLNERNQGSIEKNLEALFESLLLKRGTLTSFILRDVIATKRNYQEAVASLAETPLVAPVYIIVGGVRPGEGVVITRDQKHADLWRLDVKSGRWWLLETNYDHWVEPPAHDDRRDPGNKAMMKVGQANINERTLFEVLSVHPVLNNNTAYTCLMTAARPELYDTVIRD</sequence>
<dbReference type="PIRSF" id="PIRSF017632">
    <property type="entry name" value="Acid_ceramidase-like"/>
    <property type="match status" value="1"/>
</dbReference>
<comment type="pathway">
    <text evidence="1">Lipid metabolism; fatty acid metabolism.</text>
</comment>
<keyword evidence="6" id="KW-0865">Zymogen</keyword>
<evidence type="ECO:0000256" key="6">
    <source>
        <dbReference type="ARBA" id="ARBA00023145"/>
    </source>
</evidence>
<evidence type="ECO:0000313" key="17">
    <source>
        <dbReference type="Proteomes" id="UP001152320"/>
    </source>
</evidence>
<reference evidence="16" key="1">
    <citation type="submission" date="2021-10" db="EMBL/GenBank/DDBJ databases">
        <title>Tropical sea cucumber genome reveals ecological adaptation and Cuvierian tubules defense mechanism.</title>
        <authorList>
            <person name="Chen T."/>
        </authorList>
    </citation>
    <scope>NUCLEOTIDE SEQUENCE</scope>
    <source>
        <strain evidence="16">Nanhai2018</strain>
        <tissue evidence="16">Muscle</tissue>
    </source>
</reference>
<dbReference type="GO" id="GO:0047412">
    <property type="term" value="F:N-(long-chain-acyl)ethanolamine deacylase activity"/>
    <property type="evidence" value="ECO:0007669"/>
    <property type="project" value="UniProtKB-EC"/>
</dbReference>
<feature type="domain" description="Acid ceramidase N-terminal" evidence="15">
    <location>
        <begin position="26"/>
        <end position="83"/>
    </location>
</feature>
<evidence type="ECO:0000313" key="16">
    <source>
        <dbReference type="EMBL" id="KAJ8027286.1"/>
    </source>
</evidence>
<evidence type="ECO:0000256" key="1">
    <source>
        <dbReference type="ARBA" id="ARBA00004872"/>
    </source>
</evidence>
<dbReference type="PANTHER" id="PTHR28583:SF4">
    <property type="entry name" value="N-ACYLETHANOLAMINE-HYDROLYZING ACID AMIDASE"/>
    <property type="match status" value="1"/>
</dbReference>
<evidence type="ECO:0000256" key="9">
    <source>
        <dbReference type="ARBA" id="ARBA00039046"/>
    </source>
</evidence>
<name>A0A9Q1GZU4_HOLLE</name>
<feature type="active site" description="Nucleophile" evidence="12">
    <location>
        <position position="119"/>
    </location>
</feature>
<dbReference type="FunFam" id="3.60.60.10:FF:000006">
    <property type="entry name" value="N-acylethanolamine-hydrolyzing acid amidase"/>
    <property type="match status" value="1"/>
</dbReference>
<feature type="chain" id="PRO_5040437544" description="N-acylethanolamine-hydrolyzing acid amidase" evidence="13">
    <location>
        <begin position="23"/>
        <end position="351"/>
    </location>
</feature>
<keyword evidence="5 11" id="KW-0443">Lipid metabolism</keyword>
<dbReference type="GO" id="GO:0017064">
    <property type="term" value="F:fatty acid amide hydrolase activity"/>
    <property type="evidence" value="ECO:0007669"/>
    <property type="project" value="InterPro"/>
</dbReference>